<protein>
    <submittedName>
        <fullName evidence="1">Uncharacterized protein</fullName>
    </submittedName>
</protein>
<keyword evidence="2" id="KW-1185">Reference proteome</keyword>
<proteinExistence type="predicted"/>
<gene>
    <name evidence="1" type="ORF">CITCOLO1_LOCUS20047</name>
</gene>
<evidence type="ECO:0000313" key="2">
    <source>
        <dbReference type="Proteomes" id="UP001642487"/>
    </source>
</evidence>
<name>A0ABP0Z4P7_9ROSI</name>
<accession>A0ABP0Z4P7</accession>
<dbReference type="EMBL" id="OZ021742">
    <property type="protein sequence ID" value="CAK9327661.1"/>
    <property type="molecule type" value="Genomic_DNA"/>
</dbReference>
<organism evidence="1 2">
    <name type="scientific">Citrullus colocynthis</name>
    <name type="common">colocynth</name>
    <dbReference type="NCBI Taxonomy" id="252529"/>
    <lineage>
        <taxon>Eukaryota</taxon>
        <taxon>Viridiplantae</taxon>
        <taxon>Streptophyta</taxon>
        <taxon>Embryophyta</taxon>
        <taxon>Tracheophyta</taxon>
        <taxon>Spermatophyta</taxon>
        <taxon>Magnoliopsida</taxon>
        <taxon>eudicotyledons</taxon>
        <taxon>Gunneridae</taxon>
        <taxon>Pentapetalae</taxon>
        <taxon>rosids</taxon>
        <taxon>fabids</taxon>
        <taxon>Cucurbitales</taxon>
        <taxon>Cucurbitaceae</taxon>
        <taxon>Benincaseae</taxon>
        <taxon>Citrullus</taxon>
    </lineage>
</organism>
<evidence type="ECO:0000313" key="1">
    <source>
        <dbReference type="EMBL" id="CAK9327661.1"/>
    </source>
</evidence>
<sequence>MLQHDLGFRGLIPLPQLLPSLSSNMLTILVLILQQRALVWSNWDFKTDKPDQCLVLSLFVERNSLNFNELSCRMELRFWEALFDEESKKPATLRCQSAEELRQQDRQAHCLAQRSFKPMYDSYMVVFFVSIQFFRCRNPCINTPDIPVYPSHLLNSIGLITNPIPPIFPL</sequence>
<reference evidence="1 2" key="1">
    <citation type="submission" date="2024-03" db="EMBL/GenBank/DDBJ databases">
        <authorList>
            <person name="Gkanogiannis A."/>
            <person name="Becerra Lopez-Lavalle L."/>
        </authorList>
    </citation>
    <scope>NUCLEOTIDE SEQUENCE [LARGE SCALE GENOMIC DNA]</scope>
</reference>
<dbReference type="Proteomes" id="UP001642487">
    <property type="component" value="Chromosome 8"/>
</dbReference>